<dbReference type="InterPro" id="IPR003959">
    <property type="entry name" value="ATPase_AAA_core"/>
</dbReference>
<dbReference type="AlphaFoldDB" id="W2CRA3"/>
<evidence type="ECO:0000259" key="1">
    <source>
        <dbReference type="Pfam" id="PF13304"/>
    </source>
</evidence>
<dbReference type="Pfam" id="PF13304">
    <property type="entry name" value="AAA_21"/>
    <property type="match status" value="1"/>
</dbReference>
<name>W2CRA3_9BACT</name>
<reference evidence="2 3" key="1">
    <citation type="submission" date="2013-11" db="EMBL/GenBank/DDBJ databases">
        <title>Single cell genomics of uncultured Tannerella BU063 (oral taxon 286).</title>
        <authorList>
            <person name="Beall C.J."/>
            <person name="Campbell A.G."/>
            <person name="Griffen A.L."/>
            <person name="Podar M."/>
            <person name="Leys E.J."/>
        </authorList>
    </citation>
    <scope>NUCLEOTIDE SEQUENCE [LARGE SCALE GENOMIC DNA]</scope>
    <source>
        <strain evidence="2">Cell 6/7/9</strain>
    </source>
</reference>
<protein>
    <recommendedName>
        <fullName evidence="1">ATPase AAA-type core domain-containing protein</fullName>
    </recommendedName>
</protein>
<feature type="domain" description="ATPase AAA-type core" evidence="1">
    <location>
        <begin position="49"/>
        <end position="136"/>
    </location>
</feature>
<dbReference type="GO" id="GO:0005524">
    <property type="term" value="F:ATP binding"/>
    <property type="evidence" value="ECO:0007669"/>
    <property type="project" value="InterPro"/>
</dbReference>
<comment type="caution">
    <text evidence="2">The sequence shown here is derived from an EMBL/GenBank/DDBJ whole genome shotgun (WGS) entry which is preliminary data.</text>
</comment>
<proteinExistence type="predicted"/>
<gene>
    <name evidence="2" type="ORF">T231_08350</name>
</gene>
<dbReference type="Proteomes" id="UP000018874">
    <property type="component" value="Unassembled WGS sequence"/>
</dbReference>
<evidence type="ECO:0000313" key="3">
    <source>
        <dbReference type="Proteomes" id="UP000018874"/>
    </source>
</evidence>
<evidence type="ECO:0000313" key="2">
    <source>
        <dbReference type="EMBL" id="ETK09759.1"/>
    </source>
</evidence>
<dbReference type="GO" id="GO:0016887">
    <property type="term" value="F:ATP hydrolysis activity"/>
    <property type="evidence" value="ECO:0007669"/>
    <property type="project" value="InterPro"/>
</dbReference>
<dbReference type="SUPFAM" id="SSF52540">
    <property type="entry name" value="P-loop containing nucleoside triphosphate hydrolases"/>
    <property type="match status" value="1"/>
</dbReference>
<dbReference type="PATRIC" id="fig|1411021.3.peg.939"/>
<dbReference type="Gene3D" id="3.40.50.300">
    <property type="entry name" value="P-loop containing nucleotide triphosphate hydrolases"/>
    <property type="match status" value="1"/>
</dbReference>
<dbReference type="InterPro" id="IPR027417">
    <property type="entry name" value="P-loop_NTPase"/>
</dbReference>
<sequence>MLVDFTVKNYRSFKDERTFSMEACSMERHEQSVHEQSVINEGEHRLLPLAILYGANSSGKSNLIRAIRVMKEMVKRSVQLNEDDLLPYDPFTLDKTTVSQPTLFEIRFIRERAVYRYGFEYNRNEIISEWLYEKPFEEKEEHELFERSGDVIEVLSENFPEGEGKENLANKNRLFLSLVAQLKGEKSNSIIGWFRKCYVLSGVDSEGYEDFTHKMFLEHLDGADEAQDFFKELQLGFNTFSAKKSKPI</sequence>
<accession>W2CRA3</accession>
<dbReference type="EMBL" id="AYYD01001001">
    <property type="protein sequence ID" value="ETK09759.1"/>
    <property type="molecule type" value="Genomic_DNA"/>
</dbReference>
<keyword evidence="3" id="KW-1185">Reference proteome</keyword>
<organism evidence="2 3">
    <name type="scientific">Tannerella sp. oral taxon BU063 isolate Cell 6/7/9</name>
    <dbReference type="NCBI Taxonomy" id="1411021"/>
    <lineage>
        <taxon>Bacteria</taxon>
        <taxon>Pseudomonadati</taxon>
        <taxon>Bacteroidota</taxon>
        <taxon>Bacteroidia</taxon>
        <taxon>Bacteroidales</taxon>
        <taxon>Tannerellaceae</taxon>
        <taxon>Tannerella</taxon>
    </lineage>
</organism>